<evidence type="ECO:0000313" key="7">
    <source>
        <dbReference type="EMBL" id="MFN2977261.1"/>
    </source>
</evidence>
<keyword evidence="2 5" id="KW-0547">Nucleotide-binding</keyword>
<evidence type="ECO:0000256" key="5">
    <source>
        <dbReference type="PROSITE-ProRule" id="PRU10141"/>
    </source>
</evidence>
<accession>A0ABW9KQQ6</accession>
<comment type="caution">
    <text evidence="7">The sequence shown here is derived from an EMBL/GenBank/DDBJ whole genome shotgun (WGS) entry which is preliminary data.</text>
</comment>
<proteinExistence type="predicted"/>
<dbReference type="SMART" id="SM00220">
    <property type="entry name" value="S_TKc"/>
    <property type="match status" value="1"/>
</dbReference>
<dbReference type="Gene3D" id="1.10.510.10">
    <property type="entry name" value="Transferase(Phosphotransferase) domain 1"/>
    <property type="match status" value="1"/>
</dbReference>
<dbReference type="RefSeq" id="WP_263414569.1">
    <property type="nucleotide sequence ID" value="NZ_BAABBH010000001.1"/>
</dbReference>
<keyword evidence="4 5" id="KW-0067">ATP-binding</keyword>
<evidence type="ECO:0000259" key="6">
    <source>
        <dbReference type="PROSITE" id="PS50011"/>
    </source>
</evidence>
<feature type="domain" description="Protein kinase" evidence="6">
    <location>
        <begin position="81"/>
        <end position="347"/>
    </location>
</feature>
<keyword evidence="3 7" id="KW-0418">Kinase</keyword>
<protein>
    <submittedName>
        <fullName evidence="7">Protein kinase domain-containing protein</fullName>
    </submittedName>
</protein>
<dbReference type="Gene3D" id="3.30.200.20">
    <property type="entry name" value="Phosphorylase Kinase, domain 1"/>
    <property type="match status" value="1"/>
</dbReference>
<evidence type="ECO:0000256" key="2">
    <source>
        <dbReference type="ARBA" id="ARBA00022741"/>
    </source>
</evidence>
<dbReference type="PANTHER" id="PTHR43289:SF34">
    <property type="entry name" value="SERINE_THREONINE-PROTEIN KINASE YBDM-RELATED"/>
    <property type="match status" value="1"/>
</dbReference>
<sequence length="864" mass="95984">MTAAHWAEVRALLEQTLELHPAERESFLAASAADLSVLTEVHQLLSFEDWAASAFSIDAWQHETPRPLPEGALDNSTFGSYRILRQLGRGGMGTVYLAERADGTYEQKVAVKVLQEEIFTPALAERFRRERQILAQLAHPGIARLLDGGVLADGRPYLVLEYVDGIPIDRYCDEHALTLTQRLRLFLRVAEVVQSAHQQLVLHLDLKPANIFVTTEGEPRLLDFGLARILSNAEAHTETTVRQLTPRYASPEQANGSSLGVASDVFSLSTLLYRLLTGTLPYPIEEVLPLTAIRILNETAPQAPSLHNPELKGDLDNILLQGLRKEPQRRYPTVAALAEDLERHLQMRPVRAHADSFAYRAGKFLRRNRLEAIAVAAALAVVAGSGVAVLHSATVARRERNAAERRLADIQNLARFYVTDLYASLNDIPGTLTVRKQMTAEAVKYLQSMREERNGDPKFSVDLANGLFEMAKTEGFPNQPSLGDLHGAQSVLSLARQMVELHALQVPDDPKTPARRGLLDASQANISNALGDVAGAVALEQRAWDEVQPVLQGPKSNRWMQIATYCFFDSIYLASRDQFSMADPAEALRWVDRAEALLLDLGRDKPEFRQQPLYITQLAQVRFTKANLLDQLNRDDEARQYYLQAMHDADGQNAEHSIEIAEHVRKSHLHYAEFLLAHGQVKEAVEVSANLRPPEAPARTVDQGNFDESEYAIQTRWWAVLQAAQGNTQAARLYMEKSITASRRLMNSAPEDQTLRSLHVIGLIQFAGLPGTDATTARSLLLEAQQLLSEFTSHQPLVLGARMMEAQVQLGLANLAKKSGAATDQEDHLRKARNILESVAKNRQPFKDLSLLQQQASASITPKT</sequence>
<dbReference type="EMBL" id="JBJYXY010000001">
    <property type="protein sequence ID" value="MFN2977261.1"/>
    <property type="molecule type" value="Genomic_DNA"/>
</dbReference>
<dbReference type="InterPro" id="IPR008271">
    <property type="entry name" value="Ser/Thr_kinase_AS"/>
</dbReference>
<dbReference type="PROSITE" id="PS00108">
    <property type="entry name" value="PROTEIN_KINASE_ST"/>
    <property type="match status" value="1"/>
</dbReference>
<evidence type="ECO:0000256" key="1">
    <source>
        <dbReference type="ARBA" id="ARBA00022679"/>
    </source>
</evidence>
<dbReference type="InterPro" id="IPR000719">
    <property type="entry name" value="Prot_kinase_dom"/>
</dbReference>
<evidence type="ECO:0000256" key="3">
    <source>
        <dbReference type="ARBA" id="ARBA00022777"/>
    </source>
</evidence>
<dbReference type="Gene3D" id="1.25.40.10">
    <property type="entry name" value="Tetratricopeptide repeat domain"/>
    <property type="match status" value="1"/>
</dbReference>
<keyword evidence="8" id="KW-1185">Reference proteome</keyword>
<dbReference type="CDD" id="cd14014">
    <property type="entry name" value="STKc_PknB_like"/>
    <property type="match status" value="1"/>
</dbReference>
<dbReference type="PROSITE" id="PS00107">
    <property type="entry name" value="PROTEIN_KINASE_ATP"/>
    <property type="match status" value="1"/>
</dbReference>
<dbReference type="Pfam" id="PF00069">
    <property type="entry name" value="Pkinase"/>
    <property type="match status" value="1"/>
</dbReference>
<dbReference type="Proteomes" id="UP001634747">
    <property type="component" value="Unassembled WGS sequence"/>
</dbReference>
<name>A0ABW9KQQ6_9BACT</name>
<dbReference type="PANTHER" id="PTHR43289">
    <property type="entry name" value="MITOGEN-ACTIVATED PROTEIN KINASE KINASE KINASE 20-RELATED"/>
    <property type="match status" value="1"/>
</dbReference>
<dbReference type="SUPFAM" id="SSF56112">
    <property type="entry name" value="Protein kinase-like (PK-like)"/>
    <property type="match status" value="1"/>
</dbReference>
<evidence type="ECO:0000256" key="4">
    <source>
        <dbReference type="ARBA" id="ARBA00022840"/>
    </source>
</evidence>
<dbReference type="GO" id="GO:0016301">
    <property type="term" value="F:kinase activity"/>
    <property type="evidence" value="ECO:0007669"/>
    <property type="project" value="UniProtKB-KW"/>
</dbReference>
<reference evidence="7 8" key="1">
    <citation type="submission" date="2024-12" db="EMBL/GenBank/DDBJ databases">
        <authorList>
            <person name="Lee Y."/>
        </authorList>
    </citation>
    <scope>NUCLEOTIDE SEQUENCE [LARGE SCALE GENOMIC DNA]</scope>
    <source>
        <strain evidence="7 8">03SUJ4</strain>
    </source>
</reference>
<keyword evidence="1" id="KW-0808">Transferase</keyword>
<evidence type="ECO:0000313" key="8">
    <source>
        <dbReference type="Proteomes" id="UP001634747"/>
    </source>
</evidence>
<dbReference type="InterPro" id="IPR011990">
    <property type="entry name" value="TPR-like_helical_dom_sf"/>
</dbReference>
<dbReference type="PROSITE" id="PS50011">
    <property type="entry name" value="PROTEIN_KINASE_DOM"/>
    <property type="match status" value="1"/>
</dbReference>
<dbReference type="InterPro" id="IPR011009">
    <property type="entry name" value="Kinase-like_dom_sf"/>
</dbReference>
<gene>
    <name evidence="7" type="ORF">ACK2TP_15940</name>
</gene>
<feature type="binding site" evidence="5">
    <location>
        <position position="112"/>
    </location>
    <ligand>
        <name>ATP</name>
        <dbReference type="ChEBI" id="CHEBI:30616"/>
    </ligand>
</feature>
<dbReference type="InterPro" id="IPR017441">
    <property type="entry name" value="Protein_kinase_ATP_BS"/>
</dbReference>
<organism evidence="7 8">
    <name type="scientific">Terriglobus aquaticus</name>
    <dbReference type="NCBI Taxonomy" id="940139"/>
    <lineage>
        <taxon>Bacteria</taxon>
        <taxon>Pseudomonadati</taxon>
        <taxon>Acidobacteriota</taxon>
        <taxon>Terriglobia</taxon>
        <taxon>Terriglobales</taxon>
        <taxon>Acidobacteriaceae</taxon>
        <taxon>Terriglobus</taxon>
    </lineage>
</organism>